<dbReference type="EMBL" id="CAJHNH020002416">
    <property type="protein sequence ID" value="CAG5126657.1"/>
    <property type="molecule type" value="Genomic_DNA"/>
</dbReference>
<comment type="caution">
    <text evidence="2">The sequence shown here is derived from an EMBL/GenBank/DDBJ whole genome shotgun (WGS) entry which is preliminary data.</text>
</comment>
<evidence type="ECO:0000256" key="1">
    <source>
        <dbReference type="SAM" id="MobiDB-lite"/>
    </source>
</evidence>
<evidence type="ECO:0000313" key="3">
    <source>
        <dbReference type="Proteomes" id="UP000678393"/>
    </source>
</evidence>
<reference evidence="2" key="1">
    <citation type="submission" date="2021-04" db="EMBL/GenBank/DDBJ databases">
        <authorList>
            <consortium name="Molecular Ecology Group"/>
        </authorList>
    </citation>
    <scope>NUCLEOTIDE SEQUENCE</scope>
</reference>
<name>A0A8S3ZAN1_9EUPU</name>
<accession>A0A8S3ZAN1</accession>
<sequence>ICGIKTLCQCAELFPHYRIHIAEVPGSRKKSRVRNGPKSPSPAGKLIGRSGRKSETLGRKSENGAAKKASKRR</sequence>
<feature type="compositionally biased region" description="Basic and acidic residues" evidence="1">
    <location>
        <begin position="52"/>
        <end position="62"/>
    </location>
</feature>
<evidence type="ECO:0000313" key="2">
    <source>
        <dbReference type="EMBL" id="CAG5126657.1"/>
    </source>
</evidence>
<organism evidence="2 3">
    <name type="scientific">Candidula unifasciata</name>
    <dbReference type="NCBI Taxonomy" id="100452"/>
    <lineage>
        <taxon>Eukaryota</taxon>
        <taxon>Metazoa</taxon>
        <taxon>Spiralia</taxon>
        <taxon>Lophotrochozoa</taxon>
        <taxon>Mollusca</taxon>
        <taxon>Gastropoda</taxon>
        <taxon>Heterobranchia</taxon>
        <taxon>Euthyneura</taxon>
        <taxon>Panpulmonata</taxon>
        <taxon>Eupulmonata</taxon>
        <taxon>Stylommatophora</taxon>
        <taxon>Helicina</taxon>
        <taxon>Helicoidea</taxon>
        <taxon>Geomitridae</taxon>
        <taxon>Candidula</taxon>
    </lineage>
</organism>
<dbReference type="AlphaFoldDB" id="A0A8S3ZAN1"/>
<dbReference type="Proteomes" id="UP000678393">
    <property type="component" value="Unassembled WGS sequence"/>
</dbReference>
<protein>
    <submittedName>
        <fullName evidence="2">Uncharacterized protein</fullName>
    </submittedName>
</protein>
<keyword evidence="3" id="KW-1185">Reference proteome</keyword>
<feature type="region of interest" description="Disordered" evidence="1">
    <location>
        <begin position="25"/>
        <end position="73"/>
    </location>
</feature>
<gene>
    <name evidence="2" type="ORF">CUNI_LOCUS12215</name>
</gene>
<proteinExistence type="predicted"/>
<feature type="non-terminal residue" evidence="2">
    <location>
        <position position="1"/>
    </location>
</feature>
<dbReference type="OrthoDB" id="2109241at2759"/>